<accession>A0A1H5VUQ2</accession>
<evidence type="ECO:0000256" key="1">
    <source>
        <dbReference type="SAM" id="Phobius"/>
    </source>
</evidence>
<protein>
    <submittedName>
        <fullName evidence="2">Uncharacterized protein</fullName>
    </submittedName>
</protein>
<reference evidence="2 3" key="1">
    <citation type="submission" date="2016-10" db="EMBL/GenBank/DDBJ databases">
        <authorList>
            <person name="de Groot N.N."/>
        </authorList>
    </citation>
    <scope>NUCLEOTIDE SEQUENCE [LARGE SCALE GENOMIC DNA]</scope>
    <source>
        <strain evidence="2 3">CGMCC 4.2023</strain>
    </source>
</reference>
<proteinExistence type="predicted"/>
<dbReference type="AlphaFoldDB" id="A0A1H5VUQ2"/>
<feature type="transmembrane region" description="Helical" evidence="1">
    <location>
        <begin position="93"/>
        <end position="114"/>
    </location>
</feature>
<keyword evidence="1" id="KW-0812">Transmembrane</keyword>
<dbReference type="EMBL" id="FNVU01000002">
    <property type="protein sequence ID" value="SEF90873.1"/>
    <property type="molecule type" value="Genomic_DNA"/>
</dbReference>
<sequence length="145" mass="15326">MGRHVGVGIGVTTSSERRAQIAWVGAAVFGAAVEHTTWNLSVRPRKYCDAGFDSGGGFERMFYLPLIAGAGVVLGVATCAATQYFTRSAPAPVRVCAVTLLVVLTTLLLGWSFFPLLGTLNGCRGDSGLCPASNIPPWWPTWIPA</sequence>
<feature type="transmembrane region" description="Helical" evidence="1">
    <location>
        <begin position="61"/>
        <end position="81"/>
    </location>
</feature>
<keyword evidence="1" id="KW-0472">Membrane</keyword>
<dbReference type="Proteomes" id="UP000236754">
    <property type="component" value="Unassembled WGS sequence"/>
</dbReference>
<keyword evidence="3" id="KW-1185">Reference proteome</keyword>
<keyword evidence="1" id="KW-1133">Transmembrane helix</keyword>
<feature type="transmembrane region" description="Helical" evidence="1">
    <location>
        <begin position="21"/>
        <end position="41"/>
    </location>
</feature>
<gene>
    <name evidence="2" type="ORF">SAMN05216223_102442</name>
</gene>
<evidence type="ECO:0000313" key="3">
    <source>
        <dbReference type="Proteomes" id="UP000236754"/>
    </source>
</evidence>
<evidence type="ECO:0000313" key="2">
    <source>
        <dbReference type="EMBL" id="SEF90873.1"/>
    </source>
</evidence>
<name>A0A1H5VUQ2_9ACTN</name>
<organism evidence="2 3">
    <name type="scientific">Actinacidiphila yanglinensis</name>
    <dbReference type="NCBI Taxonomy" id="310779"/>
    <lineage>
        <taxon>Bacteria</taxon>
        <taxon>Bacillati</taxon>
        <taxon>Actinomycetota</taxon>
        <taxon>Actinomycetes</taxon>
        <taxon>Kitasatosporales</taxon>
        <taxon>Streptomycetaceae</taxon>
        <taxon>Actinacidiphila</taxon>
    </lineage>
</organism>